<dbReference type="InterPro" id="IPR002156">
    <property type="entry name" value="RNaseH_domain"/>
</dbReference>
<keyword evidence="3" id="KW-0808">Transferase</keyword>
<dbReference type="EMBL" id="BKCJ010002408">
    <property type="protein sequence ID" value="GEU48353.1"/>
    <property type="molecule type" value="Genomic_DNA"/>
</dbReference>
<keyword evidence="3" id="KW-0548">Nucleotidyltransferase</keyword>
<dbReference type="GO" id="GO:0004523">
    <property type="term" value="F:RNA-DNA hybrid ribonuclease activity"/>
    <property type="evidence" value="ECO:0007669"/>
    <property type="project" value="InterPro"/>
</dbReference>
<organism evidence="3">
    <name type="scientific">Tanacetum cinerariifolium</name>
    <name type="common">Dalmatian daisy</name>
    <name type="synonym">Chrysanthemum cinerariifolium</name>
    <dbReference type="NCBI Taxonomy" id="118510"/>
    <lineage>
        <taxon>Eukaryota</taxon>
        <taxon>Viridiplantae</taxon>
        <taxon>Streptophyta</taxon>
        <taxon>Embryophyta</taxon>
        <taxon>Tracheophyta</taxon>
        <taxon>Spermatophyta</taxon>
        <taxon>Magnoliopsida</taxon>
        <taxon>eudicotyledons</taxon>
        <taxon>Gunneridae</taxon>
        <taxon>Pentapetalae</taxon>
        <taxon>asterids</taxon>
        <taxon>campanulids</taxon>
        <taxon>Asterales</taxon>
        <taxon>Asteraceae</taxon>
        <taxon>Asteroideae</taxon>
        <taxon>Anthemideae</taxon>
        <taxon>Anthemidinae</taxon>
        <taxon>Tanacetum</taxon>
    </lineage>
</organism>
<dbReference type="Gene3D" id="3.30.420.10">
    <property type="entry name" value="Ribonuclease H-like superfamily/Ribonuclease H"/>
    <property type="match status" value="1"/>
</dbReference>
<evidence type="ECO:0000259" key="1">
    <source>
        <dbReference type="Pfam" id="PF13456"/>
    </source>
</evidence>
<dbReference type="InterPro" id="IPR041577">
    <property type="entry name" value="RT_RNaseH_2"/>
</dbReference>
<reference evidence="3" key="1">
    <citation type="journal article" date="2019" name="Sci. Rep.">
        <title>Draft genome of Tanacetum cinerariifolium, the natural source of mosquito coil.</title>
        <authorList>
            <person name="Yamashiro T."/>
            <person name="Shiraishi A."/>
            <person name="Satake H."/>
            <person name="Nakayama K."/>
        </authorList>
    </citation>
    <scope>NUCLEOTIDE SEQUENCE</scope>
</reference>
<dbReference type="InterPro" id="IPR043502">
    <property type="entry name" value="DNA/RNA_pol_sf"/>
</dbReference>
<dbReference type="GO" id="GO:0003964">
    <property type="term" value="F:RNA-directed DNA polymerase activity"/>
    <property type="evidence" value="ECO:0007669"/>
    <property type="project" value="UniProtKB-KW"/>
</dbReference>
<comment type="caution">
    <text evidence="3">The sequence shown here is derived from an EMBL/GenBank/DDBJ whole genome shotgun (WGS) entry which is preliminary data.</text>
</comment>
<dbReference type="AlphaFoldDB" id="A0A6L2KFU9"/>
<dbReference type="GO" id="GO:0003676">
    <property type="term" value="F:nucleic acid binding"/>
    <property type="evidence" value="ECO:0007669"/>
    <property type="project" value="InterPro"/>
</dbReference>
<evidence type="ECO:0000313" key="3">
    <source>
        <dbReference type="EMBL" id="GEU48353.1"/>
    </source>
</evidence>
<dbReference type="InterPro" id="IPR043128">
    <property type="entry name" value="Rev_trsase/Diguanyl_cyclase"/>
</dbReference>
<feature type="domain" description="Reverse transcriptase/retrotransposon-derived protein RNase H-like" evidence="2">
    <location>
        <begin position="318"/>
        <end position="409"/>
    </location>
</feature>
<dbReference type="Pfam" id="PF17919">
    <property type="entry name" value="RT_RNaseH_2"/>
    <property type="match status" value="1"/>
</dbReference>
<evidence type="ECO:0000259" key="2">
    <source>
        <dbReference type="Pfam" id="PF17919"/>
    </source>
</evidence>
<dbReference type="Gene3D" id="3.30.70.270">
    <property type="match status" value="1"/>
</dbReference>
<name>A0A6L2KFU9_TANCI</name>
<dbReference type="Pfam" id="PF13456">
    <property type="entry name" value="RVT_3"/>
    <property type="match status" value="1"/>
</dbReference>
<gene>
    <name evidence="3" type="ORF">Tci_020331</name>
</gene>
<proteinExistence type="predicted"/>
<dbReference type="InterPro" id="IPR036397">
    <property type="entry name" value="RNaseH_sf"/>
</dbReference>
<protein>
    <submittedName>
        <fullName evidence="3">Reverse transcriptase domain-containing protein</fullName>
    </submittedName>
</protein>
<dbReference type="PANTHER" id="PTHR48475">
    <property type="entry name" value="RIBONUCLEASE H"/>
    <property type="match status" value="1"/>
</dbReference>
<dbReference type="InterPro" id="IPR012337">
    <property type="entry name" value="RNaseH-like_sf"/>
</dbReference>
<sequence length="616" mass="69585">MHGVNNPELTKRLNKHVPKTMEEMMITTIAFIRGEAVAASKKIFTHHGKHRTNQSEKLRKGGHSTNECMQLKKQIKELVRAGKLSHLIKEIKHGRDQSKVRKKETPANDKPATIYMIQSWQRMTRQKVTQSFERVREITFPPLSTSSGAEGPLIIEAKIGGLMIHCMYVDGGSLMEKNYMAVGTTQALGNNRRLRSFHKSMDEFHDSHGMLKFPADRGILTIRSTIMIPAEYATVITSSKSHTEAEMLRDIGETFRIKPCPDKKEAVLQLPSPRTIKEVQSLNGKLSSLNRFLSKSAEKSLPFFKTLKKCIKKSDFHWTSKAKQAFKQLKQHLSELPLLVAPKPKEELTVYLSAFYGAISAVLMTERGMVQTLVYFVSRALQVSELNYTPMENLVLSLVFAAKRLRRKITKMKRHSGRTQYHIPTKDVSERTGTLFTDGSSCVDGSGAGLILTSPNGTELTYALRFFFAASNNKAEYEALIAGLRIAAQMGVKNIHASADYNMHAGPRSVVAKAIRLGYYWPTMHRDARDMIPKAKSKMTKYYNARVRGVTFRPGDFVYRSNDASHAVNEWKLGPKWEGLYEVTKALGDSAYKLRYTNGTVLPKTWNVTNLKKCYL</sequence>
<accession>A0A6L2KFU9</accession>
<dbReference type="SUPFAM" id="SSF53098">
    <property type="entry name" value="Ribonuclease H-like"/>
    <property type="match status" value="1"/>
</dbReference>
<dbReference type="SUPFAM" id="SSF56672">
    <property type="entry name" value="DNA/RNA polymerases"/>
    <property type="match status" value="1"/>
</dbReference>
<keyword evidence="3" id="KW-0695">RNA-directed DNA polymerase</keyword>
<dbReference type="PANTHER" id="PTHR48475:SF2">
    <property type="entry name" value="RIBONUCLEASE H"/>
    <property type="match status" value="1"/>
</dbReference>
<feature type="domain" description="RNase H type-1" evidence="1">
    <location>
        <begin position="445"/>
        <end position="503"/>
    </location>
</feature>